<feature type="domain" description="PH" evidence="4">
    <location>
        <begin position="3"/>
        <end position="108"/>
    </location>
</feature>
<evidence type="ECO:0000313" key="5">
    <source>
        <dbReference type="EMBL" id="RNA08900.1"/>
    </source>
</evidence>
<evidence type="ECO:0000256" key="3">
    <source>
        <dbReference type="SAM" id="Phobius"/>
    </source>
</evidence>
<feature type="transmembrane region" description="Helical" evidence="3">
    <location>
        <begin position="180"/>
        <end position="200"/>
    </location>
</feature>
<dbReference type="OrthoDB" id="2157866at2759"/>
<dbReference type="PANTHER" id="PTHR14309:SF10">
    <property type="entry name" value="PH DOMAIN-CONTAINING PROTEIN"/>
    <property type="match status" value="1"/>
</dbReference>
<dbReference type="SMART" id="SM00233">
    <property type="entry name" value="PH"/>
    <property type="match status" value="1"/>
</dbReference>
<gene>
    <name evidence="5" type="ORF">BpHYR1_026801</name>
</gene>
<evidence type="ECO:0000313" key="6">
    <source>
        <dbReference type="Proteomes" id="UP000276133"/>
    </source>
</evidence>
<dbReference type="FunFam" id="2.30.29.30:FF:000073">
    <property type="entry name" value="Pleckstrin homology domain-containing family B member 2"/>
    <property type="match status" value="1"/>
</dbReference>
<sequence>MVDIAKAGWLYRQTSFLKNWKKNWFSLSVDGYLRCFESPDDMIAKKTILLPNDAIAITSGADVDAKAPTHSSQSNLIKIVMRQDNWVLCADNIDEMLAWQITLEQARVSRRPQFRPNNPNIPAYLNDVLVNNPNNGYPIYYRGNYTGRYPSRIVHTPQGPITVVYIEDPYYRYSNSCGNAAMGFLAGTALASTFMFPFWFPLFWF</sequence>
<proteinExistence type="predicted"/>
<dbReference type="InterPro" id="IPR039680">
    <property type="entry name" value="PLEKHB1/2"/>
</dbReference>
<evidence type="ECO:0000256" key="2">
    <source>
        <dbReference type="ARBA" id="ARBA00023136"/>
    </source>
</evidence>
<dbReference type="PANTHER" id="PTHR14309">
    <property type="entry name" value="EXPRESSED PROTEIN"/>
    <property type="match status" value="1"/>
</dbReference>
<keyword evidence="3" id="KW-0812">Transmembrane</keyword>
<dbReference type="InterPro" id="IPR011993">
    <property type="entry name" value="PH-like_dom_sf"/>
</dbReference>
<dbReference type="STRING" id="10195.A0A3M7QBY2"/>
<reference evidence="5 6" key="1">
    <citation type="journal article" date="2018" name="Sci. Rep.">
        <title>Genomic signatures of local adaptation to the degree of environmental predictability in rotifers.</title>
        <authorList>
            <person name="Franch-Gras L."/>
            <person name="Hahn C."/>
            <person name="Garcia-Roger E.M."/>
            <person name="Carmona M.J."/>
            <person name="Serra M."/>
            <person name="Gomez A."/>
        </authorList>
    </citation>
    <scope>NUCLEOTIDE SEQUENCE [LARGE SCALE GENOMIC DNA]</scope>
    <source>
        <strain evidence="5">HYR1</strain>
    </source>
</reference>
<dbReference type="Gene3D" id="2.30.29.30">
    <property type="entry name" value="Pleckstrin-homology domain (PH domain)/Phosphotyrosine-binding domain (PTB)"/>
    <property type="match status" value="1"/>
</dbReference>
<dbReference type="GO" id="GO:0045595">
    <property type="term" value="P:regulation of cell differentiation"/>
    <property type="evidence" value="ECO:0007669"/>
    <property type="project" value="TreeGrafter"/>
</dbReference>
<keyword evidence="6" id="KW-1185">Reference proteome</keyword>
<dbReference type="Pfam" id="PF00169">
    <property type="entry name" value="PH"/>
    <property type="match status" value="1"/>
</dbReference>
<dbReference type="InterPro" id="IPR001849">
    <property type="entry name" value="PH_domain"/>
</dbReference>
<name>A0A3M7QBY2_BRAPC</name>
<comment type="subcellular location">
    <subcellularLocation>
        <location evidence="1">Membrane</location>
    </subcellularLocation>
</comment>
<evidence type="ECO:0000256" key="1">
    <source>
        <dbReference type="ARBA" id="ARBA00004370"/>
    </source>
</evidence>
<evidence type="ECO:0000259" key="4">
    <source>
        <dbReference type="PROSITE" id="PS50003"/>
    </source>
</evidence>
<dbReference type="PROSITE" id="PS50003">
    <property type="entry name" value="PH_DOMAIN"/>
    <property type="match status" value="1"/>
</dbReference>
<dbReference type="GO" id="GO:0016020">
    <property type="term" value="C:membrane"/>
    <property type="evidence" value="ECO:0007669"/>
    <property type="project" value="UniProtKB-SubCell"/>
</dbReference>
<keyword evidence="2 3" id="KW-0472">Membrane</keyword>
<organism evidence="5 6">
    <name type="scientific">Brachionus plicatilis</name>
    <name type="common">Marine rotifer</name>
    <name type="synonym">Brachionus muelleri</name>
    <dbReference type="NCBI Taxonomy" id="10195"/>
    <lineage>
        <taxon>Eukaryota</taxon>
        <taxon>Metazoa</taxon>
        <taxon>Spiralia</taxon>
        <taxon>Gnathifera</taxon>
        <taxon>Rotifera</taxon>
        <taxon>Eurotatoria</taxon>
        <taxon>Monogononta</taxon>
        <taxon>Pseudotrocha</taxon>
        <taxon>Ploima</taxon>
        <taxon>Brachionidae</taxon>
        <taxon>Brachionus</taxon>
    </lineage>
</organism>
<accession>A0A3M7QBY2</accession>
<dbReference type="Proteomes" id="UP000276133">
    <property type="component" value="Unassembled WGS sequence"/>
</dbReference>
<dbReference type="SUPFAM" id="SSF50729">
    <property type="entry name" value="PH domain-like"/>
    <property type="match status" value="1"/>
</dbReference>
<dbReference type="EMBL" id="REGN01006595">
    <property type="protein sequence ID" value="RNA08900.1"/>
    <property type="molecule type" value="Genomic_DNA"/>
</dbReference>
<keyword evidence="3" id="KW-1133">Transmembrane helix</keyword>
<comment type="caution">
    <text evidence="5">The sequence shown here is derived from an EMBL/GenBank/DDBJ whole genome shotgun (WGS) entry which is preliminary data.</text>
</comment>
<protein>
    <submittedName>
        <fullName evidence="5">Pleckstrin homology domain-containing family B member 2-like</fullName>
    </submittedName>
</protein>
<dbReference type="AlphaFoldDB" id="A0A3M7QBY2"/>